<feature type="transmembrane region" description="Helical" evidence="6">
    <location>
        <begin position="356"/>
        <end position="376"/>
    </location>
</feature>
<comment type="caution">
    <text evidence="7">The sequence shown here is derived from an EMBL/GenBank/DDBJ whole genome shotgun (WGS) entry which is preliminary data.</text>
</comment>
<proteinExistence type="predicted"/>
<gene>
    <name evidence="7" type="ORF">CXQ87_001114</name>
</gene>
<dbReference type="InterPro" id="IPR036259">
    <property type="entry name" value="MFS_trans_sf"/>
</dbReference>
<dbReference type="AlphaFoldDB" id="A0A2V1AIN9"/>
<feature type="transmembrane region" description="Helical" evidence="6">
    <location>
        <begin position="72"/>
        <end position="89"/>
    </location>
</feature>
<accession>A0A2V1AIN9</accession>
<evidence type="ECO:0000256" key="1">
    <source>
        <dbReference type="ARBA" id="ARBA00004141"/>
    </source>
</evidence>
<sequence length="640" mass="71637">MPSTITKSLVLLSCTFLGLVCGTLYLYSSYSPQLAQRLNYSATDSSLIALCGSLGVAVTGPVAGVVVDRKGYSVSLFIGGTSICLAYYGLKQQYSQALSSLWYSCFLLFSVGLGSTFINSACLKCCAVSFPNIRGVATSLPLALYGLSAMFYSVVASVYYPGDTSGFLGFLILSVGVITVICSPQLMLCDFRDLSPKRHKASNSEIIQLTTIGQKIDSEPIKYHALRGRIATKPRFWLLFIATGAFASLGQMYIYTVGYMVKALVTNTFTTPVDPTAEYVPMEVVIQQEQQVQVGLLSVANCVGRLSAGILGDIISQSFRKPRGWLLFIPGIGLVATQIMGLSITDPHHLEWASMLQGFFYGFTFCIMPIIVGDVFGMENFSGNWKYVPPNRRAKSSPQSEPDKLKERKERFNKPQKSDYGYVSRGEENKLQKDAGAREAYFEDIKKMDRKKPDPILDSLRKLREAMLHLTLDKFTKEVYMYSFEFGASVGKYQTYVPCGQFLLRTNLMTQEETASVAAIMTLHISHCNHDSGRAWSLYFRHFSRQDPLYAVLEAWDLDDYVTWMELFRNEKDKSRKQVMELGSGKMMRHMAKCLTVSYFTMAADEMAQLVNSDLGRFIEQYKLGWTVEKGIVTLRSRNR</sequence>
<feature type="transmembrane region" description="Helical" evidence="6">
    <location>
        <begin position="236"/>
        <end position="255"/>
    </location>
</feature>
<evidence type="ECO:0000313" key="8">
    <source>
        <dbReference type="Proteomes" id="UP000244406"/>
    </source>
</evidence>
<dbReference type="VEuPathDB" id="FungiDB:CXQ87_001114"/>
<dbReference type="GO" id="GO:0000329">
    <property type="term" value="C:fungal-type vacuole membrane"/>
    <property type="evidence" value="ECO:0007669"/>
    <property type="project" value="TreeGrafter"/>
</dbReference>
<feature type="transmembrane region" description="Helical" evidence="6">
    <location>
        <begin position="101"/>
        <end position="130"/>
    </location>
</feature>
<dbReference type="InterPro" id="IPR011701">
    <property type="entry name" value="MFS"/>
</dbReference>
<feature type="compositionally biased region" description="Basic and acidic residues" evidence="5">
    <location>
        <begin position="401"/>
        <end position="417"/>
    </location>
</feature>
<feature type="transmembrane region" description="Helical" evidence="6">
    <location>
        <begin position="47"/>
        <end position="67"/>
    </location>
</feature>
<comment type="subcellular location">
    <subcellularLocation>
        <location evidence="1">Membrane</location>
        <topology evidence="1">Multi-pass membrane protein</topology>
    </subcellularLocation>
</comment>
<dbReference type="Proteomes" id="UP000244406">
    <property type="component" value="Unassembled WGS sequence"/>
</dbReference>
<keyword evidence="8" id="KW-1185">Reference proteome</keyword>
<feature type="transmembrane region" description="Helical" evidence="6">
    <location>
        <begin position="9"/>
        <end position="27"/>
    </location>
</feature>
<feature type="region of interest" description="Disordered" evidence="5">
    <location>
        <begin position="391"/>
        <end position="425"/>
    </location>
</feature>
<dbReference type="Pfam" id="PF07690">
    <property type="entry name" value="MFS_1"/>
    <property type="match status" value="1"/>
</dbReference>
<feature type="transmembrane region" description="Helical" evidence="6">
    <location>
        <begin position="166"/>
        <end position="188"/>
    </location>
</feature>
<evidence type="ECO:0000256" key="2">
    <source>
        <dbReference type="ARBA" id="ARBA00022692"/>
    </source>
</evidence>
<dbReference type="PANTHER" id="PTHR21576:SF158">
    <property type="entry name" value="RIBOSOMAL RNA-PROCESSING PROTEIN 12-LIKE CONSERVED DOMAIN-CONTAINING PROTEIN"/>
    <property type="match status" value="1"/>
</dbReference>
<reference evidence="7 8" key="1">
    <citation type="submission" date="2017-12" db="EMBL/GenBank/DDBJ databases">
        <title>Genome Sequence of the Amphotericin B-resistant Candida duobushaemulonii strain, B09383.</title>
        <authorList>
            <person name="Chow N.A."/>
            <person name="Gade L."/>
            <person name="Batra D."/>
            <person name="Rowe L.A."/>
            <person name="Loparev V.N."/>
            <person name="Litvintseva A.P."/>
        </authorList>
    </citation>
    <scope>NUCLEOTIDE SEQUENCE [LARGE SCALE GENOMIC DNA]</scope>
    <source>
        <strain evidence="7 8">B09383</strain>
    </source>
</reference>
<dbReference type="Gene3D" id="1.20.1250.20">
    <property type="entry name" value="MFS general substrate transporter like domains"/>
    <property type="match status" value="1"/>
</dbReference>
<dbReference type="GeneID" id="37001115"/>
<organism evidence="7 8">
    <name type="scientific">Candidozyma duobushaemuli</name>
    <dbReference type="NCBI Taxonomy" id="1231522"/>
    <lineage>
        <taxon>Eukaryota</taxon>
        <taxon>Fungi</taxon>
        <taxon>Dikarya</taxon>
        <taxon>Ascomycota</taxon>
        <taxon>Saccharomycotina</taxon>
        <taxon>Pichiomycetes</taxon>
        <taxon>Metschnikowiaceae</taxon>
        <taxon>Candidozyma</taxon>
    </lineage>
</organism>
<dbReference type="PANTHER" id="PTHR21576">
    <property type="entry name" value="UNCHARACTERIZED NODULIN-LIKE PROTEIN"/>
    <property type="match status" value="1"/>
</dbReference>
<evidence type="ECO:0000256" key="3">
    <source>
        <dbReference type="ARBA" id="ARBA00022989"/>
    </source>
</evidence>
<keyword evidence="4 6" id="KW-0472">Membrane</keyword>
<keyword evidence="2 6" id="KW-0812">Transmembrane</keyword>
<keyword evidence="3 6" id="KW-1133">Transmembrane helix</keyword>
<evidence type="ECO:0000256" key="5">
    <source>
        <dbReference type="SAM" id="MobiDB-lite"/>
    </source>
</evidence>
<dbReference type="RefSeq" id="XP_025339137.1">
    <property type="nucleotide sequence ID" value="XM_025479664.1"/>
</dbReference>
<evidence type="ECO:0000256" key="6">
    <source>
        <dbReference type="SAM" id="Phobius"/>
    </source>
</evidence>
<protein>
    <submittedName>
        <fullName evidence="7">Uncharacterized protein</fullName>
    </submittedName>
</protein>
<evidence type="ECO:0000313" key="7">
    <source>
        <dbReference type="EMBL" id="PVH18197.1"/>
    </source>
</evidence>
<feature type="transmembrane region" description="Helical" evidence="6">
    <location>
        <begin position="324"/>
        <end position="344"/>
    </location>
</feature>
<dbReference type="SUPFAM" id="SSF103473">
    <property type="entry name" value="MFS general substrate transporter"/>
    <property type="match status" value="1"/>
</dbReference>
<feature type="transmembrane region" description="Helical" evidence="6">
    <location>
        <begin position="142"/>
        <end position="160"/>
    </location>
</feature>
<evidence type="ECO:0000256" key="4">
    <source>
        <dbReference type="ARBA" id="ARBA00023136"/>
    </source>
</evidence>
<name>A0A2V1AIN9_9ASCO</name>
<dbReference type="EMBL" id="PKFP01000008">
    <property type="protein sequence ID" value="PVH18197.1"/>
    <property type="molecule type" value="Genomic_DNA"/>
</dbReference>
<dbReference type="GO" id="GO:0022857">
    <property type="term" value="F:transmembrane transporter activity"/>
    <property type="evidence" value="ECO:0007669"/>
    <property type="project" value="InterPro"/>
</dbReference>